<dbReference type="Proteomes" id="UP000179221">
    <property type="component" value="Unassembled WGS sequence"/>
</dbReference>
<evidence type="ECO:0000313" key="2">
    <source>
        <dbReference type="Proteomes" id="UP000179221"/>
    </source>
</evidence>
<dbReference type="AlphaFoldDB" id="A0A1F7YJY6"/>
<protein>
    <submittedName>
        <fullName evidence="1">Uncharacterized protein</fullName>
    </submittedName>
</protein>
<gene>
    <name evidence="1" type="ORF">A2628_04080</name>
</gene>
<proteinExistence type="predicted"/>
<name>A0A1F7YJY6_9BACT</name>
<evidence type="ECO:0000313" key="1">
    <source>
        <dbReference type="EMBL" id="OGM27189.1"/>
    </source>
</evidence>
<dbReference type="EMBL" id="MGGL01000005">
    <property type="protein sequence ID" value="OGM27189.1"/>
    <property type="molecule type" value="Genomic_DNA"/>
</dbReference>
<reference evidence="1 2" key="1">
    <citation type="journal article" date="2016" name="Nat. Commun.">
        <title>Thousands of microbial genomes shed light on interconnected biogeochemical processes in an aquifer system.</title>
        <authorList>
            <person name="Anantharaman K."/>
            <person name="Brown C.T."/>
            <person name="Hug L.A."/>
            <person name="Sharon I."/>
            <person name="Castelle C.J."/>
            <person name="Probst A.J."/>
            <person name="Thomas B.C."/>
            <person name="Singh A."/>
            <person name="Wilkins M.J."/>
            <person name="Karaoz U."/>
            <person name="Brodie E.L."/>
            <person name="Williams K.H."/>
            <person name="Hubbard S.S."/>
            <person name="Banfield J.F."/>
        </authorList>
    </citation>
    <scope>NUCLEOTIDE SEQUENCE [LARGE SCALE GENOMIC DNA]</scope>
</reference>
<sequence>MEQEAEYTVLYDYVLNRLVTCGITKEEFNSLKKHPIGHRSVEGFINANIKIGNFEWLNGKLVNVDRKVRLDLTKKEDEKIHLLAHKFGLTELDFVSKIVRTVLKRI</sequence>
<accession>A0A1F7YJY6</accession>
<comment type="caution">
    <text evidence="1">The sequence shown here is derived from an EMBL/GenBank/DDBJ whole genome shotgun (WGS) entry which is preliminary data.</text>
</comment>
<organism evidence="1 2">
    <name type="scientific">Candidatus Woesebacteria bacterium RIFCSPHIGHO2_01_FULL_40_22</name>
    <dbReference type="NCBI Taxonomy" id="1802499"/>
    <lineage>
        <taxon>Bacteria</taxon>
        <taxon>Candidatus Woeseibacteriota</taxon>
    </lineage>
</organism>